<name>A0A9D9H609_9SPIR</name>
<dbReference type="InterPro" id="IPR040198">
    <property type="entry name" value="Fido_containing"/>
</dbReference>
<dbReference type="PANTHER" id="PTHR13504:SF38">
    <property type="entry name" value="FIDO DOMAIN-CONTAINING PROTEIN"/>
    <property type="match status" value="1"/>
</dbReference>
<protein>
    <submittedName>
        <fullName evidence="3">Fic family protein</fullName>
    </submittedName>
</protein>
<dbReference type="Proteomes" id="UP000823633">
    <property type="component" value="Unassembled WGS sequence"/>
</dbReference>
<organism evidence="3 4">
    <name type="scientific">Candidatus Aphodenecus pullistercoris</name>
    <dbReference type="NCBI Taxonomy" id="2840669"/>
    <lineage>
        <taxon>Bacteria</taxon>
        <taxon>Pseudomonadati</taxon>
        <taxon>Spirochaetota</taxon>
        <taxon>Spirochaetia</taxon>
        <taxon>Spirochaetales</taxon>
        <taxon>Candidatus Aphodenecus</taxon>
    </lineage>
</organism>
<dbReference type="InterPro" id="IPR003812">
    <property type="entry name" value="Fido"/>
</dbReference>
<evidence type="ECO:0000313" key="3">
    <source>
        <dbReference type="EMBL" id="MBO8442380.1"/>
    </source>
</evidence>
<evidence type="ECO:0000259" key="2">
    <source>
        <dbReference type="PROSITE" id="PS51459"/>
    </source>
</evidence>
<dbReference type="PROSITE" id="PS51459">
    <property type="entry name" value="FIDO"/>
    <property type="match status" value="1"/>
</dbReference>
<evidence type="ECO:0000256" key="1">
    <source>
        <dbReference type="PIRSR" id="PIRSR640198-1"/>
    </source>
</evidence>
<reference evidence="3" key="1">
    <citation type="submission" date="2020-10" db="EMBL/GenBank/DDBJ databases">
        <authorList>
            <person name="Gilroy R."/>
        </authorList>
    </citation>
    <scope>NUCLEOTIDE SEQUENCE</scope>
    <source>
        <strain evidence="3">11167</strain>
    </source>
</reference>
<dbReference type="InterPro" id="IPR036597">
    <property type="entry name" value="Fido-like_dom_sf"/>
</dbReference>
<evidence type="ECO:0000313" key="4">
    <source>
        <dbReference type="Proteomes" id="UP000823633"/>
    </source>
</evidence>
<feature type="domain" description="Fido" evidence="2">
    <location>
        <begin position="33"/>
        <end position="171"/>
    </location>
</feature>
<dbReference type="SUPFAM" id="SSF140931">
    <property type="entry name" value="Fic-like"/>
    <property type="match status" value="1"/>
</dbReference>
<accession>A0A9D9H609</accession>
<dbReference type="Pfam" id="PF02661">
    <property type="entry name" value="Fic"/>
    <property type="match status" value="1"/>
</dbReference>
<dbReference type="Gene3D" id="1.10.3290.10">
    <property type="entry name" value="Fido-like domain"/>
    <property type="match status" value="1"/>
</dbReference>
<dbReference type="AlphaFoldDB" id="A0A9D9H609"/>
<reference evidence="3" key="2">
    <citation type="journal article" date="2021" name="PeerJ">
        <title>Extensive microbial diversity within the chicken gut microbiome revealed by metagenomics and culture.</title>
        <authorList>
            <person name="Gilroy R."/>
            <person name="Ravi A."/>
            <person name="Getino M."/>
            <person name="Pursley I."/>
            <person name="Horton D.L."/>
            <person name="Alikhan N.F."/>
            <person name="Baker D."/>
            <person name="Gharbi K."/>
            <person name="Hall N."/>
            <person name="Watson M."/>
            <person name="Adriaenssens E.M."/>
            <person name="Foster-Nyarko E."/>
            <person name="Jarju S."/>
            <person name="Secka A."/>
            <person name="Antonio M."/>
            <person name="Oren A."/>
            <person name="Chaudhuri R.R."/>
            <person name="La Ragione R."/>
            <person name="Hildebrand F."/>
            <person name="Pallen M.J."/>
        </authorList>
    </citation>
    <scope>NUCLEOTIDE SEQUENCE</scope>
    <source>
        <strain evidence="3">11167</strain>
    </source>
</reference>
<feature type="active site" evidence="1">
    <location>
        <position position="112"/>
    </location>
</feature>
<dbReference type="PANTHER" id="PTHR13504">
    <property type="entry name" value="FIDO DOMAIN-CONTAINING PROTEIN DDB_G0283145"/>
    <property type="match status" value="1"/>
</dbReference>
<gene>
    <name evidence="3" type="ORF">IAC42_01265</name>
</gene>
<sequence>MTVGNHTLGELFEAIGGGKAYDFMFTLLESNTISKEDVLHFHELVAFSQPDLHPGRLRDVDVVITGLDESLPSYKDIPALFDGFVSWLAGPHETEDVVAFAAEAHARLVSIHPFRGGNGRVSRLVMNTILLQHGYLPVAIPPVLRHDYITALRSYRLGKGRLDYFIDFIAKSELQTQKDFMRLLRIPFC</sequence>
<dbReference type="EMBL" id="JADIMU010000009">
    <property type="protein sequence ID" value="MBO8442380.1"/>
    <property type="molecule type" value="Genomic_DNA"/>
</dbReference>
<proteinExistence type="predicted"/>
<comment type="caution">
    <text evidence="3">The sequence shown here is derived from an EMBL/GenBank/DDBJ whole genome shotgun (WGS) entry which is preliminary data.</text>
</comment>